<organism evidence="1 2">
    <name type="scientific">Platanthera zijinensis</name>
    <dbReference type="NCBI Taxonomy" id="2320716"/>
    <lineage>
        <taxon>Eukaryota</taxon>
        <taxon>Viridiplantae</taxon>
        <taxon>Streptophyta</taxon>
        <taxon>Embryophyta</taxon>
        <taxon>Tracheophyta</taxon>
        <taxon>Spermatophyta</taxon>
        <taxon>Magnoliopsida</taxon>
        <taxon>Liliopsida</taxon>
        <taxon>Asparagales</taxon>
        <taxon>Orchidaceae</taxon>
        <taxon>Orchidoideae</taxon>
        <taxon>Orchideae</taxon>
        <taxon>Orchidinae</taxon>
        <taxon>Platanthera</taxon>
    </lineage>
</organism>
<dbReference type="Proteomes" id="UP001418222">
    <property type="component" value="Unassembled WGS sequence"/>
</dbReference>
<evidence type="ECO:0000313" key="1">
    <source>
        <dbReference type="EMBL" id="KAK8940414.1"/>
    </source>
</evidence>
<accession>A0AAP0BHH3</accession>
<dbReference type="AlphaFoldDB" id="A0AAP0BHH3"/>
<comment type="caution">
    <text evidence="1">The sequence shown here is derived from an EMBL/GenBank/DDBJ whole genome shotgun (WGS) entry which is preliminary data.</text>
</comment>
<name>A0AAP0BHH3_9ASPA</name>
<protein>
    <submittedName>
        <fullName evidence="1">Uncharacterized protein</fullName>
    </submittedName>
</protein>
<gene>
    <name evidence="1" type="ORF">KSP39_PZI009816</name>
</gene>
<keyword evidence="2" id="KW-1185">Reference proteome</keyword>
<evidence type="ECO:0000313" key="2">
    <source>
        <dbReference type="Proteomes" id="UP001418222"/>
    </source>
</evidence>
<reference evidence="1 2" key="1">
    <citation type="journal article" date="2022" name="Nat. Plants">
        <title>Genomes of leafy and leafless Platanthera orchids illuminate the evolution of mycoheterotrophy.</title>
        <authorList>
            <person name="Li M.H."/>
            <person name="Liu K.W."/>
            <person name="Li Z."/>
            <person name="Lu H.C."/>
            <person name="Ye Q.L."/>
            <person name="Zhang D."/>
            <person name="Wang J.Y."/>
            <person name="Li Y.F."/>
            <person name="Zhong Z.M."/>
            <person name="Liu X."/>
            <person name="Yu X."/>
            <person name="Liu D.K."/>
            <person name="Tu X.D."/>
            <person name="Liu B."/>
            <person name="Hao Y."/>
            <person name="Liao X.Y."/>
            <person name="Jiang Y.T."/>
            <person name="Sun W.H."/>
            <person name="Chen J."/>
            <person name="Chen Y.Q."/>
            <person name="Ai Y."/>
            <person name="Zhai J.W."/>
            <person name="Wu S.S."/>
            <person name="Zhou Z."/>
            <person name="Hsiao Y.Y."/>
            <person name="Wu W.L."/>
            <person name="Chen Y.Y."/>
            <person name="Lin Y.F."/>
            <person name="Hsu J.L."/>
            <person name="Li C.Y."/>
            <person name="Wang Z.W."/>
            <person name="Zhao X."/>
            <person name="Zhong W.Y."/>
            <person name="Ma X.K."/>
            <person name="Ma L."/>
            <person name="Huang J."/>
            <person name="Chen G.Z."/>
            <person name="Huang M.Z."/>
            <person name="Huang L."/>
            <person name="Peng D.H."/>
            <person name="Luo Y.B."/>
            <person name="Zou S.Q."/>
            <person name="Chen S.P."/>
            <person name="Lan S."/>
            <person name="Tsai W.C."/>
            <person name="Van de Peer Y."/>
            <person name="Liu Z.J."/>
        </authorList>
    </citation>
    <scope>NUCLEOTIDE SEQUENCE [LARGE SCALE GENOMIC DNA]</scope>
    <source>
        <strain evidence="1">Lor287</strain>
    </source>
</reference>
<sequence>MTMWFGSYRNAGMTSTSIVWTCASDLTLHVPPAATSSLWLSHPEPPPPPPPRGNLLLLGKNLADPLSLFASLSLSLSLSLTKESVAAAVWRGCRRRYCCVEGLPPPLLLCGRVAAAALFVEEGPPPSSCEDVTAAVSRLGKGRLPAAIWEETPSSERRRRSLGCRRAWP</sequence>
<proteinExistence type="predicted"/>
<dbReference type="EMBL" id="JBBWWQ010000008">
    <property type="protein sequence ID" value="KAK8940414.1"/>
    <property type="molecule type" value="Genomic_DNA"/>
</dbReference>